<dbReference type="CDD" id="cd09272">
    <property type="entry name" value="RNase_HI_RT_Ty1"/>
    <property type="match status" value="1"/>
</dbReference>
<dbReference type="SUPFAM" id="SSF56672">
    <property type="entry name" value="DNA/RNA polymerases"/>
    <property type="match status" value="1"/>
</dbReference>
<proteinExistence type="predicted"/>
<evidence type="ECO:0000313" key="4">
    <source>
        <dbReference type="Proteomes" id="UP000037035"/>
    </source>
</evidence>
<feature type="domain" description="Reverse transcriptase Ty1/copia-type" evidence="2">
    <location>
        <begin position="96"/>
        <end position="212"/>
    </location>
</feature>
<feature type="compositionally biased region" description="Low complexity" evidence="1">
    <location>
        <begin position="21"/>
        <end position="33"/>
    </location>
</feature>
<sequence length="432" mass="49651">MRKNKIQIHRADQKQLTQRDSSSPPQQPPTTTQVLRDRSQIKPPVRYGFHHYYEPNTFESAIRCNDSKYWKQAIEKEINSIESHEVWEHYSEEPPNPLNTTWVFKIKYNTHGEPLKFKGRLCVQGFNQIHGTDYEETYAPNGKVPTLRMLLLYSLHENLKVTQFDVQGAFLHAPLSEDVYIKTPKGVNRLTPYLKLKKLLYGLKKSPKNCNSSCHEPNTILGMKYERENNKIKLSLPNHIEHGLEELGLTNCKTDASWGDDPQDRTSQSGYLCFLFGTLISWNSSKQRCVTYSSTEAELNPLVDSFHEGIWLKALLAEIWNIQLDAATHLIDDPDLNERLMMSDEQFKEKFANKHLIDNKGLDDKVNKFGSNPKTRHIDLKTKGIRQEVKHKSIRISLIKTDKMIADALTKAASKSSILVLSQAIDSEFKSA</sequence>
<name>A0A0L6VNL3_9BASI</name>
<protein>
    <recommendedName>
        <fullName evidence="2">Reverse transcriptase Ty1/copia-type domain-containing protein</fullName>
    </recommendedName>
</protein>
<keyword evidence="4" id="KW-1185">Reference proteome</keyword>
<accession>A0A0L6VNL3</accession>
<reference evidence="3 4" key="1">
    <citation type="submission" date="2015-08" db="EMBL/GenBank/DDBJ databases">
        <title>Next Generation Sequencing and Analysis of the Genome of Puccinia sorghi L Schw, the Causal Agent of Maize Common Rust.</title>
        <authorList>
            <person name="Rochi L."/>
            <person name="Burguener G."/>
            <person name="Darino M."/>
            <person name="Turjanski A."/>
            <person name="Kreff E."/>
            <person name="Dieguez M.J."/>
            <person name="Sacco F."/>
        </authorList>
    </citation>
    <scope>NUCLEOTIDE SEQUENCE [LARGE SCALE GENOMIC DNA]</scope>
    <source>
        <strain evidence="3 4">RO10H11247</strain>
    </source>
</reference>
<evidence type="ECO:0000259" key="2">
    <source>
        <dbReference type="Pfam" id="PF07727"/>
    </source>
</evidence>
<dbReference type="OrthoDB" id="3344688at2759"/>
<dbReference type="VEuPathDB" id="FungiDB:VP01_1301g6"/>
<dbReference type="Proteomes" id="UP000037035">
    <property type="component" value="Unassembled WGS sequence"/>
</dbReference>
<gene>
    <name evidence="3" type="ORF">VP01_1301g6</name>
</gene>
<dbReference type="InterPro" id="IPR043502">
    <property type="entry name" value="DNA/RNA_pol_sf"/>
</dbReference>
<dbReference type="EMBL" id="LAVV01003355">
    <property type="protein sequence ID" value="KNZ62187.1"/>
    <property type="molecule type" value="Genomic_DNA"/>
</dbReference>
<dbReference type="AlphaFoldDB" id="A0A0L6VNL3"/>
<evidence type="ECO:0000256" key="1">
    <source>
        <dbReference type="SAM" id="MobiDB-lite"/>
    </source>
</evidence>
<dbReference type="PANTHER" id="PTHR11439">
    <property type="entry name" value="GAG-POL-RELATED RETROTRANSPOSON"/>
    <property type="match status" value="1"/>
</dbReference>
<dbReference type="PANTHER" id="PTHR11439:SF467">
    <property type="entry name" value="INTEGRASE CATALYTIC DOMAIN-CONTAINING PROTEIN"/>
    <property type="match status" value="1"/>
</dbReference>
<organism evidence="3 4">
    <name type="scientific">Puccinia sorghi</name>
    <dbReference type="NCBI Taxonomy" id="27349"/>
    <lineage>
        <taxon>Eukaryota</taxon>
        <taxon>Fungi</taxon>
        <taxon>Dikarya</taxon>
        <taxon>Basidiomycota</taxon>
        <taxon>Pucciniomycotina</taxon>
        <taxon>Pucciniomycetes</taxon>
        <taxon>Pucciniales</taxon>
        <taxon>Pucciniaceae</taxon>
        <taxon>Puccinia</taxon>
    </lineage>
</organism>
<comment type="caution">
    <text evidence="3">The sequence shown here is derived from an EMBL/GenBank/DDBJ whole genome shotgun (WGS) entry which is preliminary data.</text>
</comment>
<dbReference type="InterPro" id="IPR013103">
    <property type="entry name" value="RVT_2"/>
</dbReference>
<evidence type="ECO:0000313" key="3">
    <source>
        <dbReference type="EMBL" id="KNZ62187.1"/>
    </source>
</evidence>
<feature type="region of interest" description="Disordered" evidence="1">
    <location>
        <begin position="1"/>
        <end position="36"/>
    </location>
</feature>
<dbReference type="Pfam" id="PF07727">
    <property type="entry name" value="RVT_2"/>
    <property type="match status" value="1"/>
</dbReference>